<proteinExistence type="predicted"/>
<dbReference type="AlphaFoldDB" id="A0A644WNU1"/>
<name>A0A644WNU1_9ZZZZ</name>
<evidence type="ECO:0000313" key="1">
    <source>
        <dbReference type="EMBL" id="MPM05412.1"/>
    </source>
</evidence>
<accession>A0A644WNU1</accession>
<reference evidence="1" key="1">
    <citation type="submission" date="2019-08" db="EMBL/GenBank/DDBJ databases">
        <authorList>
            <person name="Kucharzyk K."/>
            <person name="Murdoch R.W."/>
            <person name="Higgins S."/>
            <person name="Loffler F."/>
        </authorList>
    </citation>
    <scope>NUCLEOTIDE SEQUENCE</scope>
</reference>
<dbReference type="EMBL" id="VSSQ01001129">
    <property type="protein sequence ID" value="MPM05412.1"/>
    <property type="molecule type" value="Genomic_DNA"/>
</dbReference>
<sequence>MKKMMKVISTIVLSLIVIGAVPTKSELPSDNFDFIENQIKESSEFIQNGIKVEYSVSQPISKEISRIEKYFNLNFHKNVQTDGNSIIYDDSTKQIKALVWSDNENTKVQIIYINNDKNANTFHLKKELNQMQNIAAKNIKYFNFIKVKIIEERKQNLLEILKNNIDKDTLEIMDIHNGSVGKANLYDGNKVNIGFVKYDTGEYLVIGTPVIFITY</sequence>
<comment type="caution">
    <text evidence="1">The sequence shown here is derived from an EMBL/GenBank/DDBJ whole genome shotgun (WGS) entry which is preliminary data.</text>
</comment>
<gene>
    <name evidence="1" type="ORF">SDC9_51702</name>
</gene>
<evidence type="ECO:0008006" key="2">
    <source>
        <dbReference type="Google" id="ProtNLM"/>
    </source>
</evidence>
<organism evidence="1">
    <name type="scientific">bioreactor metagenome</name>
    <dbReference type="NCBI Taxonomy" id="1076179"/>
    <lineage>
        <taxon>unclassified sequences</taxon>
        <taxon>metagenomes</taxon>
        <taxon>ecological metagenomes</taxon>
    </lineage>
</organism>
<protein>
    <recommendedName>
        <fullName evidence="2">TATA-box binding protein</fullName>
    </recommendedName>
</protein>